<feature type="region of interest" description="Disordered" evidence="1">
    <location>
        <begin position="327"/>
        <end position="368"/>
    </location>
</feature>
<evidence type="ECO:0000313" key="3">
    <source>
        <dbReference type="EMBL" id="QIO07288.1"/>
    </source>
</evidence>
<organism evidence="3 4">
    <name type="scientific">Acinetobacter shaoyimingii</name>
    <dbReference type="NCBI Taxonomy" id="2715164"/>
    <lineage>
        <taxon>Bacteria</taxon>
        <taxon>Pseudomonadati</taxon>
        <taxon>Pseudomonadota</taxon>
        <taxon>Gammaproteobacteria</taxon>
        <taxon>Moraxellales</taxon>
        <taxon>Moraxellaceae</taxon>
        <taxon>Acinetobacter</taxon>
    </lineage>
</organism>
<dbReference type="Pfam" id="PF18623">
    <property type="entry name" value="TnsE_C"/>
    <property type="match status" value="1"/>
</dbReference>
<proteinExistence type="predicted"/>
<evidence type="ECO:0000256" key="1">
    <source>
        <dbReference type="SAM" id="MobiDB-lite"/>
    </source>
</evidence>
<dbReference type="AlphaFoldDB" id="A0A6G8RZR2"/>
<protein>
    <recommendedName>
        <fullName evidence="2">TnsE C-terminal domain-containing protein</fullName>
    </recommendedName>
</protein>
<keyword evidence="4" id="KW-1185">Reference proteome</keyword>
<dbReference type="RefSeq" id="WP_166226180.1">
    <property type="nucleotide sequence ID" value="NZ_CP049801.1"/>
</dbReference>
<gene>
    <name evidence="3" type="ORF">G8E00_15755</name>
</gene>
<dbReference type="InterPro" id="IPR041419">
    <property type="entry name" value="TnsE_C"/>
</dbReference>
<feature type="domain" description="TnsE C-terminal" evidence="2">
    <location>
        <begin position="385"/>
        <end position="528"/>
    </location>
</feature>
<dbReference type="KEGG" id="asha:G8E00_15755"/>
<feature type="compositionally biased region" description="Basic residues" evidence="1">
    <location>
        <begin position="328"/>
        <end position="337"/>
    </location>
</feature>
<evidence type="ECO:0000313" key="4">
    <source>
        <dbReference type="Proteomes" id="UP000502297"/>
    </source>
</evidence>
<dbReference type="Proteomes" id="UP000502297">
    <property type="component" value="Chromosome"/>
</dbReference>
<accession>A0A6G8RZR2</accession>
<name>A0A6G8RZR2_9GAMM</name>
<feature type="compositionally biased region" description="Polar residues" evidence="1">
    <location>
        <begin position="344"/>
        <end position="358"/>
    </location>
</feature>
<evidence type="ECO:0000259" key="2">
    <source>
        <dbReference type="Pfam" id="PF18623"/>
    </source>
</evidence>
<dbReference type="EMBL" id="CP049801">
    <property type="protein sequence ID" value="QIO07288.1"/>
    <property type="molecule type" value="Genomic_DNA"/>
</dbReference>
<sequence length="536" mass="61531">MAKISHIAKNMKIKKIGSLFKKHNSGSWAINLALENENKIPETTFTNFSNAKLLRKNSHINPTQEYPKGYNLRFKISSTQDWLSSVNNTNLPKGKFLEHYFLFDAVRVDQFGQPMSETIKIKLPQFELARSLFFYTPYLARSAIIENSLSIDFDIVSNQNHYLINILPACSYPISHFNDSGIRRILSWILLDPEIRQAFESISQFCTKYGYDADQYRIWSFCFNPPQLNGVIFDSYGYYKAETSEFFVNEISGFERISSRISKEVEFYSDKFTESKSGGKGENSSGTKNNGKEPTIKDDEDGNSDDVQIIDVEPTHFDFLEAIETRKTSKKSRHRNHGTKDQDLPSNNARPQVSTNEPISEGTIPSAEFNGVEDETEDLHLYLDRFSAFQQMIDLFCKENSVKNFSFQLHKLPNIQGHSKHIKTDGNPRCVAEVSFQFNGQNIVILEVDTSDNKKPISTRVLSLKDMNQWNQTDRAKVFELVITQCLRWPKGIFKHISSKNSTLNHPRMNSKNQEISDSELAHWANRMTLILNANT</sequence>
<feature type="region of interest" description="Disordered" evidence="1">
    <location>
        <begin position="272"/>
        <end position="306"/>
    </location>
</feature>
<reference evidence="3 4" key="1">
    <citation type="submission" date="2020-03" db="EMBL/GenBank/DDBJ databases">
        <authorList>
            <person name="Zhu W."/>
        </authorList>
    </citation>
    <scope>NUCLEOTIDE SEQUENCE [LARGE SCALE GENOMIC DNA]</scope>
    <source>
        <strain evidence="3 4">323-1</strain>
    </source>
</reference>